<evidence type="ECO:0000256" key="6">
    <source>
        <dbReference type="SAM" id="Phobius"/>
    </source>
</evidence>
<gene>
    <name evidence="7" type="ORF">GGQ80_002824</name>
</gene>
<evidence type="ECO:0000256" key="5">
    <source>
        <dbReference type="ARBA" id="ARBA00023136"/>
    </source>
</evidence>
<feature type="transmembrane region" description="Helical" evidence="6">
    <location>
        <begin position="273"/>
        <end position="293"/>
    </location>
</feature>
<dbReference type="PANTHER" id="PTHR30213:SF0">
    <property type="entry name" value="UPF0761 MEMBRANE PROTEIN YIHY"/>
    <property type="match status" value="1"/>
</dbReference>
<dbReference type="PIRSF" id="PIRSF035875">
    <property type="entry name" value="RNase_BN"/>
    <property type="match status" value="1"/>
</dbReference>
<dbReference type="EMBL" id="JACIEV010000008">
    <property type="protein sequence ID" value="MBB4154908.1"/>
    <property type="molecule type" value="Genomic_DNA"/>
</dbReference>
<protein>
    <submittedName>
        <fullName evidence="7">Membrane protein</fullName>
    </submittedName>
</protein>
<keyword evidence="8" id="KW-1185">Reference proteome</keyword>
<sequence>MSEGIISLTPEDRGKHHGAARARLDRQMAKVRPGSYAFEVLKRASIGVYNEGFIYAGNLAYLALMTVFPFFIVAAAVLSILGQSDEMQRTVESFLHVLPPDVGSLLRKPISDVLAARTGALLWLGALVGLWTVGSFVETIREIFRRAYGTRATAPIWRARLGLSLAIVASVVLALVSFLVQGLLVAAQEFVYRLLPFAQNVAGWIGLSRLIPGVVMFGALYALFYTVTPLKYRRSASRIWPGALFTALWWISMTAGLPWVLGQLGGYDMTYGSLAGVVVMLLFFYLIGLGLVFGAHLNAGLAEPPEHELHAADTATA</sequence>
<keyword evidence="3 6" id="KW-0812">Transmembrane</keyword>
<dbReference type="GO" id="GO:0005886">
    <property type="term" value="C:plasma membrane"/>
    <property type="evidence" value="ECO:0007669"/>
    <property type="project" value="UniProtKB-SubCell"/>
</dbReference>
<keyword evidence="2" id="KW-1003">Cell membrane</keyword>
<dbReference type="NCBIfam" id="TIGR00765">
    <property type="entry name" value="yihY_not_rbn"/>
    <property type="match status" value="1"/>
</dbReference>
<feature type="transmembrane region" description="Helical" evidence="6">
    <location>
        <begin position="239"/>
        <end position="261"/>
    </location>
</feature>
<evidence type="ECO:0000313" key="7">
    <source>
        <dbReference type="EMBL" id="MBB4154908.1"/>
    </source>
</evidence>
<organism evidence="7 8">
    <name type="scientific">Sphingomonas jinjuensis</name>
    <dbReference type="NCBI Taxonomy" id="535907"/>
    <lineage>
        <taxon>Bacteria</taxon>
        <taxon>Pseudomonadati</taxon>
        <taxon>Pseudomonadota</taxon>
        <taxon>Alphaproteobacteria</taxon>
        <taxon>Sphingomonadales</taxon>
        <taxon>Sphingomonadaceae</taxon>
        <taxon>Sphingomonas</taxon>
    </lineage>
</organism>
<feature type="transmembrane region" description="Helical" evidence="6">
    <location>
        <begin position="204"/>
        <end position="227"/>
    </location>
</feature>
<evidence type="ECO:0000256" key="2">
    <source>
        <dbReference type="ARBA" id="ARBA00022475"/>
    </source>
</evidence>
<dbReference type="Proteomes" id="UP000529795">
    <property type="component" value="Unassembled WGS sequence"/>
</dbReference>
<evidence type="ECO:0000256" key="1">
    <source>
        <dbReference type="ARBA" id="ARBA00004651"/>
    </source>
</evidence>
<feature type="transmembrane region" description="Helical" evidence="6">
    <location>
        <begin position="59"/>
        <end position="81"/>
    </location>
</feature>
<reference evidence="7 8" key="1">
    <citation type="submission" date="2020-08" db="EMBL/GenBank/DDBJ databases">
        <title>Genomic Encyclopedia of Type Strains, Phase IV (KMG-IV): sequencing the most valuable type-strain genomes for metagenomic binning, comparative biology and taxonomic classification.</title>
        <authorList>
            <person name="Goeker M."/>
        </authorList>
    </citation>
    <scope>NUCLEOTIDE SEQUENCE [LARGE SCALE GENOMIC DNA]</scope>
    <source>
        <strain evidence="7 8">YC6723</strain>
    </source>
</reference>
<feature type="transmembrane region" description="Helical" evidence="6">
    <location>
        <begin position="161"/>
        <end position="184"/>
    </location>
</feature>
<evidence type="ECO:0000256" key="3">
    <source>
        <dbReference type="ARBA" id="ARBA00022692"/>
    </source>
</evidence>
<keyword evidence="5 6" id="KW-0472">Membrane</keyword>
<dbReference type="InterPro" id="IPR017039">
    <property type="entry name" value="Virul_fac_BrkB"/>
</dbReference>
<accession>A0A840FLV3</accession>
<dbReference type="PANTHER" id="PTHR30213">
    <property type="entry name" value="INNER MEMBRANE PROTEIN YHJD"/>
    <property type="match status" value="1"/>
</dbReference>
<name>A0A840FLV3_9SPHN</name>
<evidence type="ECO:0000313" key="8">
    <source>
        <dbReference type="Proteomes" id="UP000529795"/>
    </source>
</evidence>
<comment type="subcellular location">
    <subcellularLocation>
        <location evidence="1">Cell membrane</location>
        <topology evidence="1">Multi-pass membrane protein</topology>
    </subcellularLocation>
</comment>
<dbReference type="AlphaFoldDB" id="A0A840FLV3"/>
<dbReference type="Pfam" id="PF03631">
    <property type="entry name" value="Virul_fac_BrkB"/>
    <property type="match status" value="1"/>
</dbReference>
<comment type="caution">
    <text evidence="7">The sequence shown here is derived from an EMBL/GenBank/DDBJ whole genome shotgun (WGS) entry which is preliminary data.</text>
</comment>
<evidence type="ECO:0000256" key="4">
    <source>
        <dbReference type="ARBA" id="ARBA00022989"/>
    </source>
</evidence>
<feature type="transmembrane region" description="Helical" evidence="6">
    <location>
        <begin position="120"/>
        <end position="140"/>
    </location>
</feature>
<keyword evidence="4 6" id="KW-1133">Transmembrane helix</keyword>
<proteinExistence type="predicted"/>